<dbReference type="RefSeq" id="WP_089232924.1">
    <property type="nucleotide sequence ID" value="NZ_FZOY01000003.1"/>
</dbReference>
<keyword evidence="2" id="KW-1185">Reference proteome</keyword>
<dbReference type="EMBL" id="FZOY01000003">
    <property type="protein sequence ID" value="SNS78816.1"/>
    <property type="molecule type" value="Genomic_DNA"/>
</dbReference>
<proteinExistence type="predicted"/>
<organism evidence="1 2">
    <name type="scientific">Tropicimonas sediminicola</name>
    <dbReference type="NCBI Taxonomy" id="1031541"/>
    <lineage>
        <taxon>Bacteria</taxon>
        <taxon>Pseudomonadati</taxon>
        <taxon>Pseudomonadota</taxon>
        <taxon>Alphaproteobacteria</taxon>
        <taxon>Rhodobacterales</taxon>
        <taxon>Roseobacteraceae</taxon>
        <taxon>Tropicimonas</taxon>
    </lineage>
</organism>
<dbReference type="AlphaFoldDB" id="A0A239HBK2"/>
<accession>A0A239HBK2</accession>
<evidence type="ECO:0008006" key="3">
    <source>
        <dbReference type="Google" id="ProtNLM"/>
    </source>
</evidence>
<dbReference type="Proteomes" id="UP000198426">
    <property type="component" value="Unassembled WGS sequence"/>
</dbReference>
<gene>
    <name evidence="1" type="ORF">SAMN05421757_103340</name>
</gene>
<evidence type="ECO:0000313" key="1">
    <source>
        <dbReference type="EMBL" id="SNS78816.1"/>
    </source>
</evidence>
<protein>
    <recommendedName>
        <fullName evidence="3">PAS domain-containing protein</fullName>
    </recommendedName>
</protein>
<reference evidence="1 2" key="1">
    <citation type="submission" date="2017-06" db="EMBL/GenBank/DDBJ databases">
        <authorList>
            <person name="Kim H.J."/>
            <person name="Triplett B.A."/>
        </authorList>
    </citation>
    <scope>NUCLEOTIDE SEQUENCE [LARGE SCALE GENOMIC DNA]</scope>
    <source>
        <strain evidence="1 2">DSM 29339</strain>
    </source>
</reference>
<sequence>MTSALEEDQFQKLVQLAGSAALDQRKWRWFLEELHRLSGGVRVQLFGHDSRVSTPLGVHEYGYDPDFFRSYEAYYGAMNPWAPVFAKSQVGKVMQSESVLPLETLKTTEFYNDWVRPQDDIVGGAGTVLERSADRATMIGGNIARRDREKLEVPFAQLLQRIVPFLQQSVEVSRMLGGLTLENRLLREGMEPGITAIFALDLHGRVRFTNRQADQMAGRGDLVRIDATGHLRFTEAKPMVALRRSLHDHVMPEASVSLPFFAGTNGTRHYLCRTTGLSERDGPLPWLSAFGGASSSSFVLLLMSPVAPRAKLKPRQPTIG</sequence>
<name>A0A239HBK2_9RHOB</name>
<evidence type="ECO:0000313" key="2">
    <source>
        <dbReference type="Proteomes" id="UP000198426"/>
    </source>
</evidence>